<dbReference type="EMBL" id="CAJVCH010000778">
    <property type="protein sequence ID" value="CAG7634114.1"/>
    <property type="molecule type" value="Genomic_DNA"/>
</dbReference>
<protein>
    <submittedName>
        <fullName evidence="1">Uncharacterized protein</fullName>
    </submittedName>
</protein>
<gene>
    <name evidence="1" type="ORF">AFUS01_LOCUS197</name>
</gene>
<accession>A0A8J2NKT1</accession>
<sequence length="95" mass="10863">AFYTANLTAYLTLSKIPIPYDSLNKIGYRDYWVARAGDTLEAVIKARTTPRNAGNDYAIETIRYPEFAKLRYKLGSGYGLFLTNTTDMVEKVRRE</sequence>
<feature type="non-terminal residue" evidence="1">
    <location>
        <position position="1"/>
    </location>
</feature>
<keyword evidence="2" id="KW-1185">Reference proteome</keyword>
<dbReference type="Proteomes" id="UP000708208">
    <property type="component" value="Unassembled WGS sequence"/>
</dbReference>
<evidence type="ECO:0000313" key="1">
    <source>
        <dbReference type="EMBL" id="CAG7634114.1"/>
    </source>
</evidence>
<evidence type="ECO:0000313" key="2">
    <source>
        <dbReference type="Proteomes" id="UP000708208"/>
    </source>
</evidence>
<dbReference type="AlphaFoldDB" id="A0A8J2NKT1"/>
<reference evidence="1" key="1">
    <citation type="submission" date="2021-06" db="EMBL/GenBank/DDBJ databases">
        <authorList>
            <person name="Hodson N. C."/>
            <person name="Mongue J. A."/>
            <person name="Jaron S. K."/>
        </authorList>
    </citation>
    <scope>NUCLEOTIDE SEQUENCE</scope>
</reference>
<proteinExistence type="predicted"/>
<name>A0A8J2NKT1_9HEXA</name>
<organism evidence="1 2">
    <name type="scientific">Allacma fusca</name>
    <dbReference type="NCBI Taxonomy" id="39272"/>
    <lineage>
        <taxon>Eukaryota</taxon>
        <taxon>Metazoa</taxon>
        <taxon>Ecdysozoa</taxon>
        <taxon>Arthropoda</taxon>
        <taxon>Hexapoda</taxon>
        <taxon>Collembola</taxon>
        <taxon>Symphypleona</taxon>
        <taxon>Sminthuridae</taxon>
        <taxon>Allacma</taxon>
    </lineage>
</organism>
<feature type="non-terminal residue" evidence="1">
    <location>
        <position position="95"/>
    </location>
</feature>
<comment type="caution">
    <text evidence="1">The sequence shown here is derived from an EMBL/GenBank/DDBJ whole genome shotgun (WGS) entry which is preliminary data.</text>
</comment>
<dbReference type="OrthoDB" id="5984008at2759"/>